<evidence type="ECO:0000313" key="2">
    <source>
        <dbReference type="EMBL" id="MED6199913.1"/>
    </source>
</evidence>
<organism evidence="2 3">
    <name type="scientific">Stylosanthes scabra</name>
    <dbReference type="NCBI Taxonomy" id="79078"/>
    <lineage>
        <taxon>Eukaryota</taxon>
        <taxon>Viridiplantae</taxon>
        <taxon>Streptophyta</taxon>
        <taxon>Embryophyta</taxon>
        <taxon>Tracheophyta</taxon>
        <taxon>Spermatophyta</taxon>
        <taxon>Magnoliopsida</taxon>
        <taxon>eudicotyledons</taxon>
        <taxon>Gunneridae</taxon>
        <taxon>Pentapetalae</taxon>
        <taxon>rosids</taxon>
        <taxon>fabids</taxon>
        <taxon>Fabales</taxon>
        <taxon>Fabaceae</taxon>
        <taxon>Papilionoideae</taxon>
        <taxon>50 kb inversion clade</taxon>
        <taxon>dalbergioids sensu lato</taxon>
        <taxon>Dalbergieae</taxon>
        <taxon>Pterocarpus clade</taxon>
        <taxon>Stylosanthes</taxon>
    </lineage>
</organism>
<accession>A0ABU6XTX5</accession>
<sequence>MYSMKPMTKSNVGGYGPKGYGTAFWLREGVRKRDKVGLGGGKGRCSPRWDRVGGQGKGEGGSDKDKVGLGSWVREEGDDRVLATFWTSQNVALGVMGMVLSRFESCFGAWLKP</sequence>
<evidence type="ECO:0000256" key="1">
    <source>
        <dbReference type="SAM" id="MobiDB-lite"/>
    </source>
</evidence>
<keyword evidence="3" id="KW-1185">Reference proteome</keyword>
<protein>
    <submittedName>
        <fullName evidence="2">Uncharacterized protein</fullName>
    </submittedName>
</protein>
<dbReference type="Proteomes" id="UP001341840">
    <property type="component" value="Unassembled WGS sequence"/>
</dbReference>
<dbReference type="EMBL" id="JASCZI010212612">
    <property type="protein sequence ID" value="MED6199913.1"/>
    <property type="molecule type" value="Genomic_DNA"/>
</dbReference>
<comment type="caution">
    <text evidence="2">The sequence shown here is derived from an EMBL/GenBank/DDBJ whole genome shotgun (WGS) entry which is preliminary data.</text>
</comment>
<feature type="compositionally biased region" description="Basic and acidic residues" evidence="1">
    <location>
        <begin position="60"/>
        <end position="69"/>
    </location>
</feature>
<reference evidence="2 3" key="1">
    <citation type="journal article" date="2023" name="Plants (Basel)">
        <title>Bridging the Gap: Combining Genomics and Transcriptomics Approaches to Understand Stylosanthes scabra, an Orphan Legume from the Brazilian Caatinga.</title>
        <authorList>
            <person name="Ferreira-Neto J.R.C."/>
            <person name="da Silva M.D."/>
            <person name="Binneck E."/>
            <person name="de Melo N.F."/>
            <person name="da Silva R.H."/>
            <person name="de Melo A.L.T.M."/>
            <person name="Pandolfi V."/>
            <person name="Bustamante F.O."/>
            <person name="Brasileiro-Vidal A.C."/>
            <person name="Benko-Iseppon A.M."/>
        </authorList>
    </citation>
    <scope>NUCLEOTIDE SEQUENCE [LARGE SCALE GENOMIC DNA]</scope>
    <source>
        <tissue evidence="2">Leaves</tissue>
    </source>
</reference>
<feature type="region of interest" description="Disordered" evidence="1">
    <location>
        <begin position="36"/>
        <end position="69"/>
    </location>
</feature>
<name>A0ABU6XTX5_9FABA</name>
<proteinExistence type="predicted"/>
<evidence type="ECO:0000313" key="3">
    <source>
        <dbReference type="Proteomes" id="UP001341840"/>
    </source>
</evidence>
<gene>
    <name evidence="2" type="ORF">PIB30_080264</name>
</gene>